<proteinExistence type="predicted"/>
<dbReference type="EMBL" id="UOFG01000075">
    <property type="protein sequence ID" value="VAW59311.1"/>
    <property type="molecule type" value="Genomic_DNA"/>
</dbReference>
<evidence type="ECO:0000313" key="1">
    <source>
        <dbReference type="EMBL" id="VAW59311.1"/>
    </source>
</evidence>
<protein>
    <submittedName>
        <fullName evidence="1">Uncharacterized protein</fullName>
    </submittedName>
</protein>
<sequence length="135" mass="15240">MQGCTYVADAGAYERDDAEYFVRQGGIDNRDLRLDSSWFKITGAGRINSPEESLDYQAVVDVNPAKTKAVAERLLDVAMPVFVRGSFAQPEMSIDNQVWLNLEKSVESRKYAQLPGSYSYMKKVFISSRSRASRR</sequence>
<organism evidence="1">
    <name type="scientific">hydrothermal vent metagenome</name>
    <dbReference type="NCBI Taxonomy" id="652676"/>
    <lineage>
        <taxon>unclassified sequences</taxon>
        <taxon>metagenomes</taxon>
        <taxon>ecological metagenomes</taxon>
    </lineage>
</organism>
<accession>A0A3B0WV51</accession>
<gene>
    <name evidence="1" type="ORF">MNBD_GAMMA11-1411</name>
</gene>
<dbReference type="AlphaFoldDB" id="A0A3B0WV51"/>
<name>A0A3B0WV51_9ZZZZ</name>
<reference evidence="1" key="1">
    <citation type="submission" date="2018-06" db="EMBL/GenBank/DDBJ databases">
        <authorList>
            <person name="Zhirakovskaya E."/>
        </authorList>
    </citation>
    <scope>NUCLEOTIDE SEQUENCE</scope>
</reference>